<feature type="compositionally biased region" description="Low complexity" evidence="1">
    <location>
        <begin position="413"/>
        <end position="424"/>
    </location>
</feature>
<dbReference type="OrthoDB" id="525812at2759"/>
<evidence type="ECO:0000313" key="2">
    <source>
        <dbReference type="EMBL" id="GAQ83232.1"/>
    </source>
</evidence>
<proteinExistence type="predicted"/>
<keyword evidence="3" id="KW-1185">Reference proteome</keyword>
<dbReference type="InterPro" id="IPR010736">
    <property type="entry name" value="SHIPPO-rpt"/>
</dbReference>
<dbReference type="Proteomes" id="UP000054558">
    <property type="component" value="Unassembled WGS sequence"/>
</dbReference>
<gene>
    <name evidence="2" type="ORF">KFL_001400160</name>
</gene>
<evidence type="ECO:0000313" key="3">
    <source>
        <dbReference type="Proteomes" id="UP000054558"/>
    </source>
</evidence>
<protein>
    <submittedName>
        <fullName evidence="2">Uncharacterized protein</fullName>
    </submittedName>
</protein>
<feature type="compositionally biased region" description="Basic and acidic residues" evidence="1">
    <location>
        <begin position="161"/>
        <end position="173"/>
    </location>
</feature>
<feature type="region of interest" description="Disordered" evidence="1">
    <location>
        <begin position="252"/>
        <end position="315"/>
    </location>
</feature>
<dbReference type="Pfam" id="PF07004">
    <property type="entry name" value="SHIPPO-rpt"/>
    <property type="match status" value="3"/>
</dbReference>
<feature type="compositionally biased region" description="Polar residues" evidence="1">
    <location>
        <begin position="300"/>
        <end position="312"/>
    </location>
</feature>
<evidence type="ECO:0000256" key="1">
    <source>
        <dbReference type="SAM" id="MobiDB-lite"/>
    </source>
</evidence>
<feature type="compositionally biased region" description="Polar residues" evidence="1">
    <location>
        <begin position="89"/>
        <end position="99"/>
    </location>
</feature>
<organism evidence="2 3">
    <name type="scientific">Klebsormidium nitens</name>
    <name type="common">Green alga</name>
    <name type="synonym">Ulothrix nitens</name>
    <dbReference type="NCBI Taxonomy" id="105231"/>
    <lineage>
        <taxon>Eukaryota</taxon>
        <taxon>Viridiplantae</taxon>
        <taxon>Streptophyta</taxon>
        <taxon>Klebsormidiophyceae</taxon>
        <taxon>Klebsormidiales</taxon>
        <taxon>Klebsormidiaceae</taxon>
        <taxon>Klebsormidium</taxon>
    </lineage>
</organism>
<feature type="region of interest" description="Disordered" evidence="1">
    <location>
        <begin position="129"/>
        <end position="213"/>
    </location>
</feature>
<name>A0A1Y1HZS4_KLENI</name>
<reference evidence="2 3" key="1">
    <citation type="journal article" date="2014" name="Nat. Commun.">
        <title>Klebsormidium flaccidum genome reveals primary factors for plant terrestrial adaptation.</title>
        <authorList>
            <person name="Hori K."/>
            <person name="Maruyama F."/>
            <person name="Fujisawa T."/>
            <person name="Togashi T."/>
            <person name="Yamamoto N."/>
            <person name="Seo M."/>
            <person name="Sato S."/>
            <person name="Yamada T."/>
            <person name="Mori H."/>
            <person name="Tajima N."/>
            <person name="Moriyama T."/>
            <person name="Ikeuchi M."/>
            <person name="Watanabe M."/>
            <person name="Wada H."/>
            <person name="Kobayashi K."/>
            <person name="Saito M."/>
            <person name="Masuda T."/>
            <person name="Sasaki-Sekimoto Y."/>
            <person name="Mashiguchi K."/>
            <person name="Awai K."/>
            <person name="Shimojima M."/>
            <person name="Masuda S."/>
            <person name="Iwai M."/>
            <person name="Nobusawa T."/>
            <person name="Narise T."/>
            <person name="Kondo S."/>
            <person name="Saito H."/>
            <person name="Sato R."/>
            <person name="Murakawa M."/>
            <person name="Ihara Y."/>
            <person name="Oshima-Yamada Y."/>
            <person name="Ohtaka K."/>
            <person name="Satoh M."/>
            <person name="Sonobe K."/>
            <person name="Ishii M."/>
            <person name="Ohtani R."/>
            <person name="Kanamori-Sato M."/>
            <person name="Honoki R."/>
            <person name="Miyazaki D."/>
            <person name="Mochizuki H."/>
            <person name="Umetsu J."/>
            <person name="Higashi K."/>
            <person name="Shibata D."/>
            <person name="Kamiya Y."/>
            <person name="Sato N."/>
            <person name="Nakamura Y."/>
            <person name="Tabata S."/>
            <person name="Ida S."/>
            <person name="Kurokawa K."/>
            <person name="Ohta H."/>
        </authorList>
    </citation>
    <scope>NUCLEOTIDE SEQUENCE [LARGE SCALE GENOMIC DNA]</scope>
    <source>
        <strain evidence="2 3">NIES-2285</strain>
    </source>
</reference>
<dbReference type="AlphaFoldDB" id="A0A1Y1HZS4"/>
<sequence>MDTHSEDAVVEGSGHYANEAFEGDEKHEAPSTGPGNAVTSESKSEAEEAGVVRSLKDGQTSTFSRAKPEETMEQTNADSAETRHEDGEPSTSMEASSKLGTEEEVGAGYKDKTGAIGALELRTKKVTLMDGDPAEVRPGEGAGARDGGGPQAGRFGNGVYAREEYSPPGHVDRPLASPTGSTGRGTAFKTGKRKDLSKSMQRSQFGKMVDSIKQSAPSIAFGSADRFSHGSIGYVPSGEGVPGPGCYETVKDLGKDMGSSEHSHHPAYHFGHDERFKGPGTSSLVRMPDPGKYDIPPSIGRQTLSTKESASPKSFVKATRSVKVSIGKGFEEDMYGLDAPGPGTYPTKSGFGTQARYFSYLQVGGGRSLEERKASELPGPGEYVTVSAVGPQVESSRPSKPAFPFGSAGRNSGTGKTAAPGPGAYKNEKSGFGAQLTSPKRSMPAVSFTSASRFPRSALEKTPGPGSYCN</sequence>
<accession>A0A1Y1HZS4</accession>
<dbReference type="EMBL" id="DF237089">
    <property type="protein sequence ID" value="GAQ83232.1"/>
    <property type="molecule type" value="Genomic_DNA"/>
</dbReference>
<feature type="compositionally biased region" description="Basic and acidic residues" evidence="1">
    <location>
        <begin position="252"/>
        <end position="277"/>
    </location>
</feature>
<dbReference type="PANTHER" id="PTHR40429:SF1">
    <property type="entry name" value="FLAGELLAR ASSOCIATED PROTEIN"/>
    <property type="match status" value="1"/>
</dbReference>
<dbReference type="PANTHER" id="PTHR40429">
    <property type="entry name" value="FLAGELLAR ASSOCIATED PROTEIN"/>
    <property type="match status" value="1"/>
</dbReference>
<feature type="region of interest" description="Disordered" evidence="1">
    <location>
        <begin position="390"/>
        <end position="470"/>
    </location>
</feature>
<feature type="region of interest" description="Disordered" evidence="1">
    <location>
        <begin position="1"/>
        <end position="107"/>
    </location>
</feature>
<feature type="compositionally biased region" description="Gly residues" evidence="1">
    <location>
        <begin position="140"/>
        <end position="151"/>
    </location>
</feature>